<dbReference type="Proteomes" id="UP000078543">
    <property type="component" value="Unassembled WGS sequence"/>
</dbReference>
<keyword evidence="2" id="KW-1185">Reference proteome</keyword>
<dbReference type="AlphaFoldDB" id="A0A178MVY9"/>
<comment type="caution">
    <text evidence="1">The sequence shown here is derived from an EMBL/GenBank/DDBJ whole genome shotgun (WGS) entry which is preliminary data.</text>
</comment>
<proteinExistence type="predicted"/>
<accession>A0A178MVY9</accession>
<protein>
    <submittedName>
        <fullName evidence="1">Uncharacterized protein</fullName>
    </submittedName>
</protein>
<gene>
    <name evidence="1" type="ORF">A6A05_08930</name>
</gene>
<organism evidence="1 2">
    <name type="scientific">Magnetospirillum moscoviense</name>
    <dbReference type="NCBI Taxonomy" id="1437059"/>
    <lineage>
        <taxon>Bacteria</taxon>
        <taxon>Pseudomonadati</taxon>
        <taxon>Pseudomonadota</taxon>
        <taxon>Alphaproteobacteria</taxon>
        <taxon>Rhodospirillales</taxon>
        <taxon>Rhodospirillaceae</taxon>
        <taxon>Magnetospirillum</taxon>
    </lineage>
</organism>
<dbReference type="EMBL" id="LWQU01000122">
    <property type="protein sequence ID" value="OAN54164.1"/>
    <property type="molecule type" value="Genomic_DNA"/>
</dbReference>
<reference evidence="1 2" key="1">
    <citation type="submission" date="2016-04" db="EMBL/GenBank/DDBJ databases">
        <title>Draft genome sequence of freshwater magnetotactic bacteria Magnetospirillum marisnigri SP-1 and Magnetospirillum moscoviense BB-1.</title>
        <authorList>
            <person name="Koziaeva V."/>
            <person name="Dziuba M.V."/>
            <person name="Ivanov T.M."/>
            <person name="Kuznetsov B."/>
            <person name="Grouzdev D.S."/>
        </authorList>
    </citation>
    <scope>NUCLEOTIDE SEQUENCE [LARGE SCALE GENOMIC DNA]</scope>
    <source>
        <strain evidence="1 2">BB-1</strain>
    </source>
</reference>
<evidence type="ECO:0000313" key="1">
    <source>
        <dbReference type="EMBL" id="OAN54164.1"/>
    </source>
</evidence>
<evidence type="ECO:0000313" key="2">
    <source>
        <dbReference type="Proteomes" id="UP000078543"/>
    </source>
</evidence>
<name>A0A178MVY9_9PROT</name>
<sequence length="64" mass="7307">MGRFLPTVDRQFVSQIDIVGDVAPYFILDTGDNIAQWFEMDCTSLIHCHHKATALFHTKARTNL</sequence>